<sequence>MPNWFIALFLSMCFLPAVAQNSVGPGNALHFDGVNDHVDLGPSLQNMTLPITVNVWVKPATQLQSTVFSSNRNPSMVTYHGLWLNVASDRVTMSLGSGSGDFSPTSRSSYVVVTPNSMAGEWIHIAAVFRGMGDMDMYINGEIQTGYYTGTGTTWSNSLSGNAWLGKKRATGGRFYEGELDHLSVWDRELTLTEIRDIMTTKITASVPDLLMAYDLNEAAGSNTFTNIGSAGTTGTRIGATTIQSTAPIGDTSVYAYATSGSGYFTNQSVTLEIANQEFIVSSLAQPSHGVHLYRIDNDPSITGSGCVSPHAWGIWVADTDFSTDDPFDVVSSPFILKETRDNIADTWQSTSSPATGITSQAEFSIEGQLTVQLFPEDTTICPGQTVPISLPNGFSYAWDDGNTSASRTLGPGTYIVTASAGGCSAEDTLVITEFSVNALPFTDTTTCDSVLFVTPAGTTVIWPDGGGGNRYLFPGTYTVSVTSGNCSFVETIVVGTASPENIPFFPTYSFCEGESLNFSVPSSYSIVTWSDGYVGNQRTISESGTYEFTASSSCGDVDVDFQVFVENCDDVYIYLPNAFTPNGDGMNDVYFIENLAGLEFTWTVFDRWGAKIYQTSDPDGYWDGTFRGRLVSEGAYPIILKYKTRSGEFAEKTAFINVFR</sequence>
<dbReference type="Gene3D" id="2.60.120.200">
    <property type="match status" value="1"/>
</dbReference>
<accession>A0A6N6RKU2</accession>
<dbReference type="Pfam" id="PF13385">
    <property type="entry name" value="Laminin_G_3"/>
    <property type="match status" value="1"/>
</dbReference>
<feature type="signal peptide" evidence="1">
    <location>
        <begin position="1"/>
        <end position="19"/>
    </location>
</feature>
<dbReference type="GO" id="GO:0005975">
    <property type="term" value="P:carbohydrate metabolic process"/>
    <property type="evidence" value="ECO:0007669"/>
    <property type="project" value="UniProtKB-ARBA"/>
</dbReference>
<evidence type="ECO:0000313" key="2">
    <source>
        <dbReference type="EMBL" id="KAB2809783.1"/>
    </source>
</evidence>
<dbReference type="GO" id="GO:0004553">
    <property type="term" value="F:hydrolase activity, hydrolyzing O-glycosyl compounds"/>
    <property type="evidence" value="ECO:0007669"/>
    <property type="project" value="UniProtKB-ARBA"/>
</dbReference>
<comment type="caution">
    <text evidence="2">The sequence shown here is derived from an EMBL/GenBank/DDBJ whole genome shotgun (WGS) entry which is preliminary data.</text>
</comment>
<dbReference type="NCBIfam" id="TIGR04131">
    <property type="entry name" value="Bac_Flav_CTERM"/>
    <property type="match status" value="1"/>
</dbReference>
<evidence type="ECO:0000256" key="1">
    <source>
        <dbReference type="SAM" id="SignalP"/>
    </source>
</evidence>
<name>A0A6N6RKU2_9FLAO</name>
<dbReference type="Proteomes" id="UP000468650">
    <property type="component" value="Unassembled WGS sequence"/>
</dbReference>
<dbReference type="RefSeq" id="WP_151667606.1">
    <property type="nucleotide sequence ID" value="NZ_WBVO01000007.1"/>
</dbReference>
<keyword evidence="1" id="KW-0732">Signal</keyword>
<organism evidence="2 3">
    <name type="scientific">Phaeocystidibacter luteus</name>
    <dbReference type="NCBI Taxonomy" id="911197"/>
    <lineage>
        <taxon>Bacteria</taxon>
        <taxon>Pseudomonadati</taxon>
        <taxon>Bacteroidota</taxon>
        <taxon>Flavobacteriia</taxon>
        <taxon>Flavobacteriales</taxon>
        <taxon>Phaeocystidibacteraceae</taxon>
        <taxon>Phaeocystidibacter</taxon>
    </lineage>
</organism>
<proteinExistence type="predicted"/>
<dbReference type="Pfam" id="PF13585">
    <property type="entry name" value="CHU_C"/>
    <property type="match status" value="1"/>
</dbReference>
<reference evidence="2 3" key="1">
    <citation type="submission" date="2019-09" db="EMBL/GenBank/DDBJ databases">
        <title>Genomes of family Cryomorphaceae.</title>
        <authorList>
            <person name="Bowman J.P."/>
        </authorList>
    </citation>
    <scope>NUCLEOTIDE SEQUENCE [LARGE SCALE GENOMIC DNA]</scope>
    <source>
        <strain evidence="2 3">LMG 25704</strain>
    </source>
</reference>
<dbReference type="InterPro" id="IPR013320">
    <property type="entry name" value="ConA-like_dom_sf"/>
</dbReference>
<dbReference type="AlphaFoldDB" id="A0A6N6RKU2"/>
<dbReference type="InterPro" id="IPR026341">
    <property type="entry name" value="T9SS_type_B"/>
</dbReference>
<dbReference type="EMBL" id="WBVO01000007">
    <property type="protein sequence ID" value="KAB2809783.1"/>
    <property type="molecule type" value="Genomic_DNA"/>
</dbReference>
<protein>
    <submittedName>
        <fullName evidence="2">T9SS type B sorting domain-containing protein</fullName>
    </submittedName>
</protein>
<gene>
    <name evidence="2" type="ORF">F8C67_09510</name>
</gene>
<dbReference type="SUPFAM" id="SSF49899">
    <property type="entry name" value="Concanavalin A-like lectins/glucanases"/>
    <property type="match status" value="1"/>
</dbReference>
<feature type="chain" id="PRO_5026781009" evidence="1">
    <location>
        <begin position="20"/>
        <end position="661"/>
    </location>
</feature>
<dbReference type="OrthoDB" id="9765926at2"/>
<keyword evidence="3" id="KW-1185">Reference proteome</keyword>
<evidence type="ECO:0000313" key="3">
    <source>
        <dbReference type="Proteomes" id="UP000468650"/>
    </source>
</evidence>